<accession>A0A1T4TK93</accession>
<evidence type="ECO:0000313" key="2">
    <source>
        <dbReference type="EMBL" id="SKA40875.1"/>
    </source>
</evidence>
<dbReference type="InterPro" id="IPR044992">
    <property type="entry name" value="ChyE-like"/>
</dbReference>
<feature type="domain" description="Glutamine amidotransferase" evidence="1">
    <location>
        <begin position="43"/>
        <end position="182"/>
    </location>
</feature>
<dbReference type="OrthoDB" id="7365442at2"/>
<dbReference type="PANTHER" id="PTHR42695">
    <property type="entry name" value="GLUTAMINE AMIDOTRANSFERASE YLR126C-RELATED"/>
    <property type="match status" value="1"/>
</dbReference>
<dbReference type="PANTHER" id="PTHR42695:SF5">
    <property type="entry name" value="GLUTAMINE AMIDOTRANSFERASE YLR126C-RELATED"/>
    <property type="match status" value="1"/>
</dbReference>
<keyword evidence="3" id="KW-1185">Reference proteome</keyword>
<dbReference type="RefSeq" id="WP_085938152.1">
    <property type="nucleotide sequence ID" value="NZ_FUWJ01000020.1"/>
</dbReference>
<dbReference type="NCBIfam" id="NF005458">
    <property type="entry name" value="PRK07053.1"/>
    <property type="match status" value="1"/>
</dbReference>
<name>A0A1T4TK93_9HYPH</name>
<dbReference type="GO" id="GO:0005829">
    <property type="term" value="C:cytosol"/>
    <property type="evidence" value="ECO:0007669"/>
    <property type="project" value="TreeGrafter"/>
</dbReference>
<dbReference type="Proteomes" id="UP000190092">
    <property type="component" value="Unassembled WGS sequence"/>
</dbReference>
<dbReference type="Gene3D" id="3.40.50.880">
    <property type="match status" value="1"/>
</dbReference>
<proteinExistence type="predicted"/>
<evidence type="ECO:0000313" key="3">
    <source>
        <dbReference type="Proteomes" id="UP000190092"/>
    </source>
</evidence>
<dbReference type="InterPro" id="IPR017926">
    <property type="entry name" value="GATASE"/>
</dbReference>
<organism evidence="2 3">
    <name type="scientific">Enhydrobacter aerosaccus</name>
    <dbReference type="NCBI Taxonomy" id="225324"/>
    <lineage>
        <taxon>Bacteria</taxon>
        <taxon>Pseudomonadati</taxon>
        <taxon>Pseudomonadota</taxon>
        <taxon>Alphaproteobacteria</taxon>
        <taxon>Hyphomicrobiales</taxon>
        <taxon>Enhydrobacter</taxon>
    </lineage>
</organism>
<sequence length="234" mass="25449">MKRAIVLRHLAFEDLGLLAGVLSDARYEASYREAGIDRLSDIELASDDLLVVLGGPISAYDEAHYPFLADELRLIEQSVRREVAVLGICLGAQLLARVLGARVYPGSAKEIGFAPVRLTEEGRAGCLGILERAASPVLHWHGDTFDLPRNATRLAATDITPNQAFSLGKRVLGLQFHVEADPASIERWLIGHAGELAAECVDPRYLRVEAQRHGDLLAKAGRAVLAGWIEALRS</sequence>
<dbReference type="PROSITE" id="PS51273">
    <property type="entry name" value="GATASE_TYPE_1"/>
    <property type="match status" value="1"/>
</dbReference>
<protein>
    <submittedName>
        <fullName evidence="2">GMP synthase (Glutamine-hydrolysing)</fullName>
    </submittedName>
</protein>
<dbReference type="AlphaFoldDB" id="A0A1T4TK93"/>
<dbReference type="STRING" id="225324.SAMN02745126_06424"/>
<dbReference type="Pfam" id="PF00117">
    <property type="entry name" value="GATase"/>
    <property type="match status" value="1"/>
</dbReference>
<gene>
    <name evidence="2" type="ORF">SAMN02745126_06424</name>
</gene>
<evidence type="ECO:0000259" key="1">
    <source>
        <dbReference type="Pfam" id="PF00117"/>
    </source>
</evidence>
<dbReference type="CDD" id="cd01741">
    <property type="entry name" value="GATase1_1"/>
    <property type="match status" value="1"/>
</dbReference>
<dbReference type="SUPFAM" id="SSF52317">
    <property type="entry name" value="Class I glutamine amidotransferase-like"/>
    <property type="match status" value="1"/>
</dbReference>
<reference evidence="3" key="1">
    <citation type="submission" date="2017-02" db="EMBL/GenBank/DDBJ databases">
        <authorList>
            <person name="Varghese N."/>
            <person name="Submissions S."/>
        </authorList>
    </citation>
    <scope>NUCLEOTIDE SEQUENCE [LARGE SCALE GENOMIC DNA]</scope>
    <source>
        <strain evidence="3">ATCC 27094</strain>
    </source>
</reference>
<dbReference type="EMBL" id="FUWJ01000020">
    <property type="protein sequence ID" value="SKA40875.1"/>
    <property type="molecule type" value="Genomic_DNA"/>
</dbReference>
<dbReference type="InterPro" id="IPR029062">
    <property type="entry name" value="Class_I_gatase-like"/>
</dbReference>